<comment type="caution">
    <text evidence="21">The sequence shown here is derived from an EMBL/GenBank/DDBJ whole genome shotgun (WGS) entry which is preliminary data.</text>
</comment>
<dbReference type="FunFam" id="3.30.430.20:FF:000003">
    <property type="entry name" value="Cysteine-rich RLK (RECEPTOR-like protein kinase) 10"/>
    <property type="match status" value="1"/>
</dbReference>
<keyword evidence="5 18" id="KW-0732">Signal</keyword>
<dbReference type="GO" id="GO:0005886">
    <property type="term" value="C:plasma membrane"/>
    <property type="evidence" value="ECO:0007669"/>
    <property type="project" value="TreeGrafter"/>
</dbReference>
<keyword evidence="13" id="KW-0325">Glycoprotein</keyword>
<dbReference type="SUPFAM" id="SSF56112">
    <property type="entry name" value="Protein kinase-like (PK-like)"/>
    <property type="match status" value="1"/>
</dbReference>
<feature type="signal peptide" evidence="18">
    <location>
        <begin position="1"/>
        <end position="22"/>
    </location>
</feature>
<dbReference type="PROSITE" id="PS00107">
    <property type="entry name" value="PROTEIN_KINASE_ATP"/>
    <property type="match status" value="1"/>
</dbReference>
<evidence type="ECO:0000256" key="1">
    <source>
        <dbReference type="ARBA" id="ARBA00004167"/>
    </source>
</evidence>
<evidence type="ECO:0000256" key="5">
    <source>
        <dbReference type="ARBA" id="ARBA00022729"/>
    </source>
</evidence>
<reference evidence="21" key="1">
    <citation type="submission" date="2020-05" db="EMBL/GenBank/DDBJ databases">
        <title>WGS assembly of Corymbia citriodora subspecies variegata.</title>
        <authorList>
            <person name="Barry K."/>
            <person name="Hundley H."/>
            <person name="Shu S."/>
            <person name="Jenkins J."/>
            <person name="Grimwood J."/>
            <person name="Baten A."/>
        </authorList>
    </citation>
    <scope>NUCLEOTIDE SEQUENCE</scope>
    <source>
        <strain evidence="21">CV2-018</strain>
    </source>
</reference>
<keyword evidence="11 17" id="KW-0472">Membrane</keyword>
<dbReference type="Gene3D" id="1.10.510.10">
    <property type="entry name" value="Transferase(Phosphotransferase) domain 1"/>
    <property type="match status" value="1"/>
</dbReference>
<evidence type="ECO:0000256" key="17">
    <source>
        <dbReference type="SAM" id="Phobius"/>
    </source>
</evidence>
<evidence type="ECO:0000256" key="15">
    <source>
        <dbReference type="ARBA" id="ARBA00047951"/>
    </source>
</evidence>
<comment type="catalytic activity">
    <reaction evidence="15">
        <text>L-threonyl-[protein] + ATP = O-phospho-L-threonyl-[protein] + ADP + H(+)</text>
        <dbReference type="Rhea" id="RHEA:46608"/>
        <dbReference type="Rhea" id="RHEA-COMP:11060"/>
        <dbReference type="Rhea" id="RHEA-COMP:11605"/>
        <dbReference type="ChEBI" id="CHEBI:15378"/>
        <dbReference type="ChEBI" id="CHEBI:30013"/>
        <dbReference type="ChEBI" id="CHEBI:30616"/>
        <dbReference type="ChEBI" id="CHEBI:61977"/>
        <dbReference type="ChEBI" id="CHEBI:456216"/>
    </reaction>
</comment>
<dbReference type="InterPro" id="IPR000719">
    <property type="entry name" value="Prot_kinase_dom"/>
</dbReference>
<dbReference type="AlphaFoldDB" id="A0A8T0CTZ5"/>
<protein>
    <recommendedName>
        <fullName evidence="23">Cysteine-rich receptor-like protein kinase 10</fullName>
    </recommendedName>
</protein>
<dbReference type="Pfam" id="PF07714">
    <property type="entry name" value="PK_Tyr_Ser-Thr"/>
    <property type="match status" value="1"/>
</dbReference>
<evidence type="ECO:0000259" key="20">
    <source>
        <dbReference type="PROSITE" id="PS51473"/>
    </source>
</evidence>
<dbReference type="FunFam" id="1.10.510.10:FF:000129">
    <property type="entry name" value="cysteine-rich receptor-like protein kinase 10"/>
    <property type="match status" value="1"/>
</dbReference>
<dbReference type="OrthoDB" id="688481at2759"/>
<evidence type="ECO:0000256" key="7">
    <source>
        <dbReference type="ARBA" id="ARBA00022741"/>
    </source>
</evidence>
<keyword evidence="22" id="KW-1185">Reference proteome</keyword>
<dbReference type="PANTHER" id="PTHR27002">
    <property type="entry name" value="RECEPTOR-LIKE SERINE/THREONINE-PROTEIN KINASE SD1-8"/>
    <property type="match status" value="1"/>
</dbReference>
<name>A0A8T0CTZ5_CORYI</name>
<dbReference type="InterPro" id="IPR002902">
    <property type="entry name" value="GNK2"/>
</dbReference>
<keyword evidence="7 16" id="KW-0547">Nucleotide-binding</keyword>
<evidence type="ECO:0000256" key="6">
    <source>
        <dbReference type="ARBA" id="ARBA00022737"/>
    </source>
</evidence>
<dbReference type="InterPro" id="IPR017441">
    <property type="entry name" value="Protein_kinase_ATP_BS"/>
</dbReference>
<dbReference type="Proteomes" id="UP000806378">
    <property type="component" value="Unassembled WGS sequence"/>
</dbReference>
<dbReference type="PROSITE" id="PS00108">
    <property type="entry name" value="PROTEIN_KINASE_ST"/>
    <property type="match status" value="1"/>
</dbReference>
<comment type="catalytic activity">
    <reaction evidence="14">
        <text>L-seryl-[protein] + ATP = O-phospho-L-seryl-[protein] + ADP + H(+)</text>
        <dbReference type="Rhea" id="RHEA:17989"/>
        <dbReference type="Rhea" id="RHEA-COMP:9863"/>
        <dbReference type="Rhea" id="RHEA-COMP:11604"/>
        <dbReference type="ChEBI" id="CHEBI:15378"/>
        <dbReference type="ChEBI" id="CHEBI:29999"/>
        <dbReference type="ChEBI" id="CHEBI:30616"/>
        <dbReference type="ChEBI" id="CHEBI:83421"/>
        <dbReference type="ChEBI" id="CHEBI:456216"/>
    </reaction>
</comment>
<dbReference type="GO" id="GO:0005524">
    <property type="term" value="F:ATP binding"/>
    <property type="evidence" value="ECO:0007669"/>
    <property type="project" value="UniProtKB-UniRule"/>
</dbReference>
<dbReference type="CDD" id="cd23509">
    <property type="entry name" value="Gnk2-like"/>
    <property type="match status" value="2"/>
</dbReference>
<accession>A0A8T0CTZ5</accession>
<evidence type="ECO:0008006" key="23">
    <source>
        <dbReference type="Google" id="ProtNLM"/>
    </source>
</evidence>
<feature type="domain" description="Protein kinase" evidence="19">
    <location>
        <begin position="327"/>
        <end position="614"/>
    </location>
</feature>
<evidence type="ECO:0000256" key="18">
    <source>
        <dbReference type="SAM" id="SignalP"/>
    </source>
</evidence>
<evidence type="ECO:0000313" key="22">
    <source>
        <dbReference type="Proteomes" id="UP000806378"/>
    </source>
</evidence>
<dbReference type="GO" id="GO:0004674">
    <property type="term" value="F:protein serine/threonine kinase activity"/>
    <property type="evidence" value="ECO:0007669"/>
    <property type="project" value="UniProtKB-KW"/>
</dbReference>
<dbReference type="Gene3D" id="3.30.200.20">
    <property type="entry name" value="Phosphorylase Kinase, domain 1"/>
    <property type="match status" value="1"/>
</dbReference>
<evidence type="ECO:0000256" key="11">
    <source>
        <dbReference type="ARBA" id="ARBA00023136"/>
    </source>
</evidence>
<feature type="binding site" evidence="16">
    <location>
        <position position="355"/>
    </location>
    <ligand>
        <name>ATP</name>
        <dbReference type="ChEBI" id="CHEBI:30616"/>
    </ligand>
</feature>
<dbReference type="Pfam" id="PF01657">
    <property type="entry name" value="Stress-antifung"/>
    <property type="match status" value="2"/>
</dbReference>
<feature type="domain" description="Gnk2-homologous" evidence="20">
    <location>
        <begin position="131"/>
        <end position="238"/>
    </location>
</feature>
<organism evidence="21 22">
    <name type="scientific">Corymbia citriodora subsp. variegata</name>
    <dbReference type="NCBI Taxonomy" id="360336"/>
    <lineage>
        <taxon>Eukaryota</taxon>
        <taxon>Viridiplantae</taxon>
        <taxon>Streptophyta</taxon>
        <taxon>Embryophyta</taxon>
        <taxon>Tracheophyta</taxon>
        <taxon>Spermatophyta</taxon>
        <taxon>Magnoliopsida</taxon>
        <taxon>eudicotyledons</taxon>
        <taxon>Gunneridae</taxon>
        <taxon>Pentapetalae</taxon>
        <taxon>rosids</taxon>
        <taxon>malvids</taxon>
        <taxon>Myrtales</taxon>
        <taxon>Myrtaceae</taxon>
        <taxon>Myrtoideae</taxon>
        <taxon>Eucalypteae</taxon>
        <taxon>Corymbia</taxon>
    </lineage>
</organism>
<dbReference type="CDD" id="cd14066">
    <property type="entry name" value="STKc_IRAK"/>
    <property type="match status" value="1"/>
</dbReference>
<keyword evidence="2" id="KW-0723">Serine/threonine-protein kinase</keyword>
<evidence type="ECO:0000259" key="19">
    <source>
        <dbReference type="PROSITE" id="PS50011"/>
    </source>
</evidence>
<dbReference type="EMBL" id="MU089735">
    <property type="protein sequence ID" value="KAF7849619.1"/>
    <property type="molecule type" value="Genomic_DNA"/>
</dbReference>
<evidence type="ECO:0000256" key="12">
    <source>
        <dbReference type="ARBA" id="ARBA00023170"/>
    </source>
</evidence>
<dbReference type="Gramene" id="rna-gnl|WGS:JABURB|Cocit.L0464.1">
    <property type="protein sequence ID" value="cds-KAF7849619.1"/>
    <property type="gene ID" value="gene-BT93_L0464"/>
</dbReference>
<evidence type="ECO:0000256" key="14">
    <source>
        <dbReference type="ARBA" id="ARBA00047558"/>
    </source>
</evidence>
<gene>
    <name evidence="21" type="ORF">BT93_L0464</name>
</gene>
<dbReference type="PROSITE" id="PS51473">
    <property type="entry name" value="GNK2"/>
    <property type="match status" value="2"/>
</dbReference>
<keyword evidence="4 17" id="KW-0812">Transmembrane</keyword>
<evidence type="ECO:0000256" key="4">
    <source>
        <dbReference type="ARBA" id="ARBA00022692"/>
    </source>
</evidence>
<dbReference type="PROSITE" id="PS50011">
    <property type="entry name" value="PROTEIN_KINASE_DOM"/>
    <property type="match status" value="1"/>
</dbReference>
<feature type="chain" id="PRO_5035751951" description="Cysteine-rich receptor-like protein kinase 10" evidence="18">
    <location>
        <begin position="23"/>
        <end position="654"/>
    </location>
</feature>
<dbReference type="SMART" id="SM00220">
    <property type="entry name" value="S_TKc"/>
    <property type="match status" value="1"/>
</dbReference>
<dbReference type="GO" id="GO:0006979">
    <property type="term" value="P:response to oxidative stress"/>
    <property type="evidence" value="ECO:0007669"/>
    <property type="project" value="UniProtKB-ARBA"/>
</dbReference>
<comment type="subcellular location">
    <subcellularLocation>
        <location evidence="1">Membrane</location>
        <topology evidence="1">Single-pass membrane protein</topology>
    </subcellularLocation>
</comment>
<dbReference type="FunFam" id="3.30.200.20:FF:000142">
    <property type="entry name" value="Cysteine-rich receptor-like protein kinase 10"/>
    <property type="match status" value="1"/>
</dbReference>
<proteinExistence type="predicted"/>
<evidence type="ECO:0000256" key="2">
    <source>
        <dbReference type="ARBA" id="ARBA00022527"/>
    </source>
</evidence>
<dbReference type="Gene3D" id="3.30.430.20">
    <property type="entry name" value="Gnk2 domain, C-X8-C-X2-C motif"/>
    <property type="match status" value="2"/>
</dbReference>
<evidence type="ECO:0000256" key="9">
    <source>
        <dbReference type="ARBA" id="ARBA00022840"/>
    </source>
</evidence>
<dbReference type="InterPro" id="IPR011009">
    <property type="entry name" value="Kinase-like_dom_sf"/>
</dbReference>
<sequence>MTRSSSTLYFLICLTVLIRASAHHAEFCNSTRNFTSNSTYGKNRDTIISSLSENVSSHDGFYTTTTGQNQDTIYGLTFCRGDTTLNLCENCVSSAFHDLVERCPDQKAAFSWGTGGEPCFIRYSDTPIYGILQTQPTLMIDSNDIISMSPAVWWNLTLGVVNEAVDSPLKLKFATGQANLPDNRTIYSLLQCSPDLSANNCRSCLLEAIDYYDKHGRGKPDSGVYKPSCIFRWDLYPFVQQSSFSPPAPPAAPLASGGNFGKGTLAAMIVSVAIFVMLLFIGCRCLGRRRAQKKYEAAEEECGVTEIPSLKSLQFDWDTLLSAADNFSQENKLGKGGFGEVYQGRLPNGQNIAVKRLSQSSRQGGEEFKNEIVLVAKLQHRNLVRLLGFCLEGREKLLVYEFVPNKSLDYFLFDPAKSKQLDWPTRYKIISGIARGMLYLHEDSRLRVIHRDLKASNVLLDNDMSPKISDFGMARIFKVDQNNASTRRIVGTYGYMSPEYAMHGQFSQKSDVYSFGVLLLEIICGKRNNYYYHHSDVHEDLASYAWKRWRGNAPLEILDPALGESYSTSQVLKCIHIGFLCIQEDPASRPTMANIVLALSGQILSLPESREPAFFLQTELPNKIIRNDQGRDQITSSSMPLSINELSVTEVYPR</sequence>
<dbReference type="InterPro" id="IPR008271">
    <property type="entry name" value="Ser/Thr_kinase_AS"/>
</dbReference>
<evidence type="ECO:0000313" key="21">
    <source>
        <dbReference type="EMBL" id="KAF7849619.1"/>
    </source>
</evidence>
<evidence type="ECO:0000256" key="10">
    <source>
        <dbReference type="ARBA" id="ARBA00022989"/>
    </source>
</evidence>
<dbReference type="PANTHER" id="PTHR27002:SF1050">
    <property type="entry name" value="CYSTEINE-RICH RECEPTOR-LIKE PROTEIN KINASE 5"/>
    <property type="match status" value="1"/>
</dbReference>
<dbReference type="GO" id="GO:0042742">
    <property type="term" value="P:defense response to bacterium"/>
    <property type="evidence" value="ECO:0007669"/>
    <property type="project" value="TreeGrafter"/>
</dbReference>
<evidence type="ECO:0000256" key="3">
    <source>
        <dbReference type="ARBA" id="ARBA00022679"/>
    </source>
</evidence>
<evidence type="ECO:0000256" key="16">
    <source>
        <dbReference type="PROSITE-ProRule" id="PRU10141"/>
    </source>
</evidence>
<evidence type="ECO:0000256" key="8">
    <source>
        <dbReference type="ARBA" id="ARBA00022777"/>
    </source>
</evidence>
<feature type="domain" description="Gnk2-homologous" evidence="20">
    <location>
        <begin position="22"/>
        <end position="128"/>
    </location>
</feature>
<keyword evidence="9 16" id="KW-0067">ATP-binding</keyword>
<keyword evidence="12" id="KW-0675">Receptor</keyword>
<keyword evidence="3" id="KW-0808">Transferase</keyword>
<keyword evidence="10 17" id="KW-1133">Transmembrane helix</keyword>
<dbReference type="InterPro" id="IPR038408">
    <property type="entry name" value="GNK2_sf"/>
</dbReference>
<evidence type="ECO:0000256" key="13">
    <source>
        <dbReference type="ARBA" id="ARBA00023180"/>
    </source>
</evidence>
<keyword evidence="6" id="KW-0677">Repeat</keyword>
<dbReference type="InterPro" id="IPR001245">
    <property type="entry name" value="Ser-Thr/Tyr_kinase_cat_dom"/>
</dbReference>
<keyword evidence="8" id="KW-0418">Kinase</keyword>
<feature type="transmembrane region" description="Helical" evidence="17">
    <location>
        <begin position="265"/>
        <end position="286"/>
    </location>
</feature>